<sequence length="245" mass="28872">SREKNIKSARLITEAITEFFSKKHGMKKKKFEIPGSKSTLSDVPLERLFRKGHVYWTQDAQNDIICDRETAFMTEVRVDHYGYGDPIRQQEKQWERMPALEEQLSERPDHYHSRVYLINALSVLGCSNPYTFERLGAQVTIAIDVFLGHKKYFRDKDCCLMMHRIFQHYFHACGNMNNYPPFVILLESYRPNSKKRVMDYIDFSPDMHLWRYVSRLGMGEHLSIGAYALNFIHAAEKYKSMPVNM</sequence>
<protein>
    <submittedName>
        <fullName evidence="1">Uncharacterized protein</fullName>
    </submittedName>
</protein>
<proteinExistence type="predicted"/>
<feature type="non-terminal residue" evidence="1">
    <location>
        <position position="245"/>
    </location>
</feature>
<accession>X0XLV6</accession>
<organism evidence="1">
    <name type="scientific">marine sediment metagenome</name>
    <dbReference type="NCBI Taxonomy" id="412755"/>
    <lineage>
        <taxon>unclassified sequences</taxon>
        <taxon>metagenomes</taxon>
        <taxon>ecological metagenomes</taxon>
    </lineage>
</organism>
<gene>
    <name evidence="1" type="ORF">S01H1_70954</name>
</gene>
<comment type="caution">
    <text evidence="1">The sequence shown here is derived from an EMBL/GenBank/DDBJ whole genome shotgun (WGS) entry which is preliminary data.</text>
</comment>
<name>X0XLV6_9ZZZZ</name>
<evidence type="ECO:0000313" key="1">
    <source>
        <dbReference type="EMBL" id="GAG37633.1"/>
    </source>
</evidence>
<dbReference type="EMBL" id="BARS01047217">
    <property type="protein sequence ID" value="GAG37633.1"/>
    <property type="molecule type" value="Genomic_DNA"/>
</dbReference>
<reference evidence="1" key="1">
    <citation type="journal article" date="2014" name="Front. Microbiol.">
        <title>High frequency of phylogenetically diverse reductive dehalogenase-homologous genes in deep subseafloor sedimentary metagenomes.</title>
        <authorList>
            <person name="Kawai M."/>
            <person name="Futagami T."/>
            <person name="Toyoda A."/>
            <person name="Takaki Y."/>
            <person name="Nishi S."/>
            <person name="Hori S."/>
            <person name="Arai W."/>
            <person name="Tsubouchi T."/>
            <person name="Morono Y."/>
            <person name="Uchiyama I."/>
            <person name="Ito T."/>
            <person name="Fujiyama A."/>
            <person name="Inagaki F."/>
            <person name="Takami H."/>
        </authorList>
    </citation>
    <scope>NUCLEOTIDE SEQUENCE</scope>
    <source>
        <strain evidence="1">Expedition CK06-06</strain>
    </source>
</reference>
<feature type="non-terminal residue" evidence="1">
    <location>
        <position position="1"/>
    </location>
</feature>
<dbReference type="AlphaFoldDB" id="X0XLV6"/>